<evidence type="ECO:0000256" key="7">
    <source>
        <dbReference type="ARBA" id="ARBA00022833"/>
    </source>
</evidence>
<dbReference type="InterPro" id="IPR010914">
    <property type="entry name" value="RsgA_GTPase_dom"/>
</dbReference>
<name>A0A0C5VS91_9GAMM</name>
<dbReference type="PANTHER" id="PTHR32120:SF10">
    <property type="entry name" value="SMALL RIBOSOMAL SUBUNIT BIOGENESIS GTPASE RSGA"/>
    <property type="match status" value="1"/>
</dbReference>
<dbReference type="PANTHER" id="PTHR32120">
    <property type="entry name" value="SMALL RIBOSOMAL SUBUNIT BIOGENESIS GTPASE RSGA"/>
    <property type="match status" value="1"/>
</dbReference>
<dbReference type="GO" id="GO:0042274">
    <property type="term" value="P:ribosomal small subunit biogenesis"/>
    <property type="evidence" value="ECO:0007669"/>
    <property type="project" value="UniProtKB-UniRule"/>
</dbReference>
<dbReference type="RefSeq" id="WP_044618260.1">
    <property type="nucleotide sequence ID" value="NZ_CP007142.1"/>
</dbReference>
<comment type="subunit">
    <text evidence="10">Monomer. Associates with 30S ribosomal subunit, binds 16S rRNA.</text>
</comment>
<dbReference type="SUPFAM" id="SSF52540">
    <property type="entry name" value="P-loop containing nucleoside triphosphate hydrolases"/>
    <property type="match status" value="1"/>
</dbReference>
<dbReference type="GO" id="GO:0046872">
    <property type="term" value="F:metal ion binding"/>
    <property type="evidence" value="ECO:0007669"/>
    <property type="project" value="UniProtKB-KW"/>
</dbReference>
<evidence type="ECO:0000256" key="2">
    <source>
        <dbReference type="ARBA" id="ARBA00022517"/>
    </source>
</evidence>
<keyword evidence="7 10" id="KW-0862">Zinc</keyword>
<keyword evidence="14" id="KW-1185">Reference proteome</keyword>
<dbReference type="CDD" id="cd01854">
    <property type="entry name" value="YjeQ_EngC"/>
    <property type="match status" value="1"/>
</dbReference>
<feature type="binding site" evidence="10">
    <location>
        <begin position="146"/>
        <end position="149"/>
    </location>
    <ligand>
        <name>GTP</name>
        <dbReference type="ChEBI" id="CHEBI:37565"/>
    </ligand>
</feature>
<accession>A0A0C5VS91</accession>
<feature type="binding site" evidence="10">
    <location>
        <position position="281"/>
    </location>
    <ligand>
        <name>Zn(2+)</name>
        <dbReference type="ChEBI" id="CHEBI:29105"/>
    </ligand>
</feature>
<feature type="binding site" evidence="10">
    <location>
        <begin position="200"/>
        <end position="208"/>
    </location>
    <ligand>
        <name>GTP</name>
        <dbReference type="ChEBI" id="CHEBI:37565"/>
    </ligand>
</feature>
<dbReference type="GO" id="GO:0019843">
    <property type="term" value="F:rRNA binding"/>
    <property type="evidence" value="ECO:0007669"/>
    <property type="project" value="UniProtKB-KW"/>
</dbReference>
<dbReference type="OrthoDB" id="9809485at2"/>
<evidence type="ECO:0000313" key="14">
    <source>
        <dbReference type="Proteomes" id="UP000032266"/>
    </source>
</evidence>
<dbReference type="PATRIC" id="fig|1445510.3.peg.4128"/>
<dbReference type="EC" id="3.6.1.-" evidence="10"/>
<dbReference type="GO" id="GO:0003924">
    <property type="term" value="F:GTPase activity"/>
    <property type="evidence" value="ECO:0007669"/>
    <property type="project" value="UniProtKB-UniRule"/>
</dbReference>
<evidence type="ECO:0000256" key="10">
    <source>
        <dbReference type="HAMAP-Rule" id="MF_01820"/>
    </source>
</evidence>
<evidence type="ECO:0000256" key="3">
    <source>
        <dbReference type="ARBA" id="ARBA00022723"/>
    </source>
</evidence>
<sequence length="357" mass="40877">MDFSKLQHLGWKSFFTQQLELDEWDQYIPARVISIHRDYMDVLTEDGVQMLRMGKPEMPVSSLVAVGDWLLAEPKQDCLWLYRILERSSLLRRQAAGHRTQEQLLAANVDWLFIVMSLNDDFNLSRIHRYRLIADDAGIEALVVLTKKDLQADSDLEQKLEQWQHDTGLTFICCNARDREDVHEQLQAWLKEGDTAVLLGSSGVGKSTLTNALLNAEVQQIGAIREQDSKGRHTTTSRQLLQADDGFMIIDTPGMREVQLWLEDGQVDASFDDINEVALRCRFRNCRHQGEPGCAVAVALTTGEVSESRWLQYQKLQKEEAFHLRQEAGAAEQHRHSRAFAKMARKIVQSKKDMKKT</sequence>
<dbReference type="PROSITE" id="PS51721">
    <property type="entry name" value="G_CP"/>
    <property type="match status" value="1"/>
</dbReference>
<keyword evidence="3 10" id="KW-0479">Metal-binding</keyword>
<dbReference type="PROSITE" id="PS50936">
    <property type="entry name" value="ENGC_GTPASE"/>
    <property type="match status" value="1"/>
</dbReference>
<evidence type="ECO:0000256" key="4">
    <source>
        <dbReference type="ARBA" id="ARBA00022730"/>
    </source>
</evidence>
<evidence type="ECO:0000256" key="1">
    <source>
        <dbReference type="ARBA" id="ARBA00022490"/>
    </source>
</evidence>
<dbReference type="GO" id="GO:0005525">
    <property type="term" value="F:GTP binding"/>
    <property type="evidence" value="ECO:0007669"/>
    <property type="project" value="UniProtKB-UniRule"/>
</dbReference>
<dbReference type="InterPro" id="IPR030378">
    <property type="entry name" value="G_CP_dom"/>
</dbReference>
<reference evidence="13 14" key="1">
    <citation type="submission" date="2014-01" db="EMBL/GenBank/DDBJ databases">
        <title>Full genme sequencing of cellulolytic bacterium Gynuella sunshinyii YC6258T gen. nov., sp. nov.</title>
        <authorList>
            <person name="Khan H."/>
            <person name="Chung E.J."/>
            <person name="Chung Y.R."/>
        </authorList>
    </citation>
    <scope>NUCLEOTIDE SEQUENCE [LARGE SCALE GENOMIC DNA]</scope>
    <source>
        <strain evidence="13 14">YC6258</strain>
    </source>
</reference>
<dbReference type="Gene3D" id="3.40.50.300">
    <property type="entry name" value="P-loop containing nucleotide triphosphate hydrolases"/>
    <property type="match status" value="1"/>
</dbReference>
<keyword evidence="4 10" id="KW-0699">rRNA-binding</keyword>
<organism evidence="13 14">
    <name type="scientific">Gynuella sunshinyii YC6258</name>
    <dbReference type="NCBI Taxonomy" id="1445510"/>
    <lineage>
        <taxon>Bacteria</taxon>
        <taxon>Pseudomonadati</taxon>
        <taxon>Pseudomonadota</taxon>
        <taxon>Gammaproteobacteria</taxon>
        <taxon>Oceanospirillales</taxon>
        <taxon>Saccharospirillaceae</taxon>
        <taxon>Gynuella</taxon>
    </lineage>
</organism>
<feature type="binding site" evidence="10">
    <location>
        <position position="294"/>
    </location>
    <ligand>
        <name>Zn(2+)</name>
        <dbReference type="ChEBI" id="CHEBI:29105"/>
    </ligand>
</feature>
<feature type="domain" description="EngC GTPase" evidence="11">
    <location>
        <begin position="107"/>
        <end position="256"/>
    </location>
</feature>
<feature type="domain" description="CP-type G" evidence="12">
    <location>
        <begin position="98"/>
        <end position="258"/>
    </location>
</feature>
<dbReference type="STRING" id="1445510.YC6258_04157"/>
<dbReference type="HOGENOM" id="CLU_033617_0_1_6"/>
<dbReference type="HAMAP" id="MF_01820">
    <property type="entry name" value="GTPase_RsgA"/>
    <property type="match status" value="1"/>
</dbReference>
<comment type="function">
    <text evidence="10">One of several proteins that assist in the late maturation steps of the functional core of the 30S ribosomal subunit. Helps release RbfA from mature subunits. May play a role in the assembly of ribosomal proteins into the subunit. Circularly permuted GTPase that catalyzes slow GTP hydrolysis, GTPase activity is stimulated by the 30S ribosomal subunit.</text>
</comment>
<feature type="binding site" evidence="10">
    <location>
        <position position="286"/>
    </location>
    <ligand>
        <name>Zn(2+)</name>
        <dbReference type="ChEBI" id="CHEBI:29105"/>
    </ligand>
</feature>
<comment type="cofactor">
    <cofactor evidence="10">
        <name>Zn(2+)</name>
        <dbReference type="ChEBI" id="CHEBI:29105"/>
    </cofactor>
    <text evidence="10">Binds 1 zinc ion per subunit.</text>
</comment>
<dbReference type="NCBIfam" id="TIGR00157">
    <property type="entry name" value="ribosome small subunit-dependent GTPase A"/>
    <property type="match status" value="1"/>
</dbReference>
<dbReference type="Pfam" id="PF03193">
    <property type="entry name" value="RsgA_GTPase"/>
    <property type="match status" value="1"/>
</dbReference>
<evidence type="ECO:0000259" key="11">
    <source>
        <dbReference type="PROSITE" id="PS50936"/>
    </source>
</evidence>
<gene>
    <name evidence="10" type="primary">rsgA</name>
    <name evidence="13" type="ORF">YC6258_04157</name>
</gene>
<keyword evidence="6 10" id="KW-0378">Hydrolase</keyword>
<evidence type="ECO:0000256" key="8">
    <source>
        <dbReference type="ARBA" id="ARBA00022884"/>
    </source>
</evidence>
<evidence type="ECO:0000259" key="12">
    <source>
        <dbReference type="PROSITE" id="PS51721"/>
    </source>
</evidence>
<keyword evidence="2 10" id="KW-0690">Ribosome biogenesis</keyword>
<protein>
    <recommendedName>
        <fullName evidence="10">Small ribosomal subunit biogenesis GTPase RsgA</fullName>
        <ecNumber evidence="10">3.6.1.-</ecNumber>
    </recommendedName>
</protein>
<evidence type="ECO:0000313" key="13">
    <source>
        <dbReference type="EMBL" id="AJQ96193.1"/>
    </source>
</evidence>
<dbReference type="GO" id="GO:0005737">
    <property type="term" value="C:cytoplasm"/>
    <property type="evidence" value="ECO:0007669"/>
    <property type="project" value="UniProtKB-SubCell"/>
</dbReference>
<dbReference type="InterPro" id="IPR004881">
    <property type="entry name" value="Ribosome_biogen_GTPase_RsgA"/>
</dbReference>
<keyword evidence="1 10" id="KW-0963">Cytoplasm</keyword>
<feature type="binding site" evidence="10">
    <location>
        <position position="288"/>
    </location>
    <ligand>
        <name>Zn(2+)</name>
        <dbReference type="ChEBI" id="CHEBI:29105"/>
    </ligand>
</feature>
<dbReference type="Gene3D" id="1.10.40.50">
    <property type="entry name" value="Probable gtpase engc, domain 3"/>
    <property type="match status" value="1"/>
</dbReference>
<evidence type="ECO:0000256" key="9">
    <source>
        <dbReference type="ARBA" id="ARBA00023134"/>
    </source>
</evidence>
<dbReference type="KEGG" id="gsn:YC6258_04157"/>
<comment type="similarity">
    <text evidence="10">Belongs to the TRAFAC class YlqF/YawG GTPase family. RsgA subfamily.</text>
</comment>
<dbReference type="Proteomes" id="UP000032266">
    <property type="component" value="Chromosome"/>
</dbReference>
<dbReference type="EMBL" id="CP007142">
    <property type="protein sequence ID" value="AJQ96193.1"/>
    <property type="molecule type" value="Genomic_DNA"/>
</dbReference>
<proteinExistence type="inferred from homology"/>
<dbReference type="AlphaFoldDB" id="A0A0C5VS91"/>
<comment type="subcellular location">
    <subcellularLocation>
        <location evidence="10">Cytoplasm</location>
    </subcellularLocation>
</comment>
<evidence type="ECO:0000256" key="5">
    <source>
        <dbReference type="ARBA" id="ARBA00022741"/>
    </source>
</evidence>
<keyword evidence="9 10" id="KW-0342">GTP-binding</keyword>
<keyword evidence="5 10" id="KW-0547">Nucleotide-binding</keyword>
<keyword evidence="8 10" id="KW-0694">RNA-binding</keyword>
<evidence type="ECO:0000256" key="6">
    <source>
        <dbReference type="ARBA" id="ARBA00022801"/>
    </source>
</evidence>
<dbReference type="InterPro" id="IPR027417">
    <property type="entry name" value="P-loop_NTPase"/>
</dbReference>